<feature type="transmembrane region" description="Helical" evidence="5">
    <location>
        <begin position="199"/>
        <end position="223"/>
    </location>
</feature>
<evidence type="ECO:0000256" key="5">
    <source>
        <dbReference type="SAM" id="Phobius"/>
    </source>
</evidence>
<keyword evidence="3 5" id="KW-1133">Transmembrane helix</keyword>
<evidence type="ECO:0000256" key="2">
    <source>
        <dbReference type="ARBA" id="ARBA00022692"/>
    </source>
</evidence>
<feature type="transmembrane region" description="Helical" evidence="5">
    <location>
        <begin position="93"/>
        <end position="110"/>
    </location>
</feature>
<feature type="transmembrane region" description="Helical" evidence="5">
    <location>
        <begin position="170"/>
        <end position="193"/>
    </location>
</feature>
<dbReference type="AlphaFoldDB" id="A0A0N4Z621"/>
<evidence type="ECO:0000256" key="3">
    <source>
        <dbReference type="ARBA" id="ARBA00022989"/>
    </source>
</evidence>
<dbReference type="STRING" id="131310.A0A0N4Z621"/>
<dbReference type="PANTHER" id="PTHR11040:SF74">
    <property type="entry name" value="ZINC TRANSPORTER ZIP3"/>
    <property type="match status" value="1"/>
</dbReference>
<evidence type="ECO:0000313" key="7">
    <source>
        <dbReference type="WBParaSite" id="PTRK_0000256400.1"/>
    </source>
</evidence>
<dbReference type="WBParaSite" id="PTRK_0000256400.1">
    <property type="protein sequence ID" value="PTRK_0000256400.1"/>
    <property type="gene ID" value="PTRK_0000256400"/>
</dbReference>
<accession>A0A0N4Z621</accession>
<feature type="transmembrane region" description="Helical" evidence="5">
    <location>
        <begin position="6"/>
        <end position="31"/>
    </location>
</feature>
<proteinExistence type="predicted"/>
<name>A0A0N4Z621_PARTI</name>
<feature type="transmembrane region" description="Helical" evidence="5">
    <location>
        <begin position="52"/>
        <end position="73"/>
    </location>
</feature>
<reference evidence="7" key="1">
    <citation type="submission" date="2017-02" db="UniProtKB">
        <authorList>
            <consortium name="WormBaseParasite"/>
        </authorList>
    </citation>
    <scope>IDENTIFICATION</scope>
</reference>
<protein>
    <submittedName>
        <fullName evidence="7">Zinc/iron permease</fullName>
    </submittedName>
</protein>
<dbReference type="GO" id="GO:0005886">
    <property type="term" value="C:plasma membrane"/>
    <property type="evidence" value="ECO:0007669"/>
    <property type="project" value="TreeGrafter"/>
</dbReference>
<dbReference type="Proteomes" id="UP000038045">
    <property type="component" value="Unplaced"/>
</dbReference>
<dbReference type="GO" id="GO:0005385">
    <property type="term" value="F:zinc ion transmembrane transporter activity"/>
    <property type="evidence" value="ECO:0007669"/>
    <property type="project" value="TreeGrafter"/>
</dbReference>
<feature type="transmembrane region" description="Helical" evidence="5">
    <location>
        <begin position="266"/>
        <end position="287"/>
    </location>
</feature>
<dbReference type="PANTHER" id="PTHR11040">
    <property type="entry name" value="ZINC/IRON TRANSPORTER"/>
    <property type="match status" value="1"/>
</dbReference>
<evidence type="ECO:0000313" key="6">
    <source>
        <dbReference type="Proteomes" id="UP000038045"/>
    </source>
</evidence>
<feature type="transmembrane region" description="Helical" evidence="5">
    <location>
        <begin position="230"/>
        <end position="254"/>
    </location>
</feature>
<feature type="transmembrane region" description="Helical" evidence="5">
    <location>
        <begin position="299"/>
        <end position="319"/>
    </location>
</feature>
<evidence type="ECO:0000256" key="4">
    <source>
        <dbReference type="ARBA" id="ARBA00023136"/>
    </source>
</evidence>
<dbReference type="Pfam" id="PF02535">
    <property type="entry name" value="Zip"/>
    <property type="match status" value="1"/>
</dbReference>
<comment type="subcellular location">
    <subcellularLocation>
        <location evidence="1">Membrane</location>
        <topology evidence="1">Multi-pass membrane protein</topology>
    </subcellularLocation>
</comment>
<keyword evidence="4 5" id="KW-0472">Membrane</keyword>
<keyword evidence="2 5" id="KW-0812">Transmembrane</keyword>
<evidence type="ECO:0000256" key="1">
    <source>
        <dbReference type="ARBA" id="ARBA00004141"/>
    </source>
</evidence>
<keyword evidence="6" id="KW-1185">Reference proteome</keyword>
<sequence>MIHNKSLLMVILITTLFLITMLVGFAASYFSKRTIIKNRTKSDRSKQKSAKILSLLSCYGGGVFLAVCLLDIFPHIDEKYEHFIHHTKYQIHFPITKILIGFGFFIVYFIEEITIKLVGDHNHSHGHIENKDHNEFFIQKEVNNLNVGSLNRKTSISITSMISEKNNNSMVRTIIFAVIMSLHSIFEGIALGVKDTSKGMIVLFISLIIDKCVESFSVGILISKERAAKLNVIIISIIIYALMTPLGAGVGIILQNVPMEESTRMGILLFLECLAGGTFLYVTFIEIISMEKVNEHNSLHQLLFIILGFSTISIAQIFVHV</sequence>
<dbReference type="InterPro" id="IPR003689">
    <property type="entry name" value="ZIP"/>
</dbReference>
<organism evidence="6 7">
    <name type="scientific">Parastrongyloides trichosuri</name>
    <name type="common">Possum-specific nematode worm</name>
    <dbReference type="NCBI Taxonomy" id="131310"/>
    <lineage>
        <taxon>Eukaryota</taxon>
        <taxon>Metazoa</taxon>
        <taxon>Ecdysozoa</taxon>
        <taxon>Nematoda</taxon>
        <taxon>Chromadorea</taxon>
        <taxon>Rhabditida</taxon>
        <taxon>Tylenchina</taxon>
        <taxon>Panagrolaimomorpha</taxon>
        <taxon>Strongyloidoidea</taxon>
        <taxon>Strongyloididae</taxon>
        <taxon>Parastrongyloides</taxon>
    </lineage>
</organism>